<organism evidence="1 2">
    <name type="scientific">Sorangium cellulosum</name>
    <name type="common">Polyangium cellulosum</name>
    <dbReference type="NCBI Taxonomy" id="56"/>
    <lineage>
        <taxon>Bacteria</taxon>
        <taxon>Pseudomonadati</taxon>
        <taxon>Myxococcota</taxon>
        <taxon>Polyangia</taxon>
        <taxon>Polyangiales</taxon>
        <taxon>Polyangiaceae</taxon>
        <taxon>Sorangium</taxon>
    </lineage>
</organism>
<dbReference type="Proteomes" id="UP000238348">
    <property type="component" value="Chromosome"/>
</dbReference>
<reference evidence="1 2" key="1">
    <citation type="submission" date="2015-09" db="EMBL/GenBank/DDBJ databases">
        <title>Sorangium comparison.</title>
        <authorList>
            <person name="Zaburannyi N."/>
            <person name="Bunk B."/>
            <person name="Overmann J."/>
            <person name="Mueller R."/>
        </authorList>
    </citation>
    <scope>NUCLEOTIDE SEQUENCE [LARGE SCALE GENOMIC DNA]</scope>
    <source>
        <strain evidence="1 2">So ce26</strain>
    </source>
</reference>
<evidence type="ECO:0000313" key="1">
    <source>
        <dbReference type="EMBL" id="AUX40799.1"/>
    </source>
</evidence>
<gene>
    <name evidence="1" type="ORF">SOCE26_022000</name>
</gene>
<sequence length="45" mass="4939">MYCEEGLPLEILARKAPLIARAVRKQREQAAAEPMANEDALTGGR</sequence>
<name>A0A2L0ENC6_SORCE</name>
<proteinExistence type="predicted"/>
<protein>
    <submittedName>
        <fullName evidence="1">Uncharacterized protein</fullName>
    </submittedName>
</protein>
<evidence type="ECO:0000313" key="2">
    <source>
        <dbReference type="Proteomes" id="UP000238348"/>
    </source>
</evidence>
<dbReference type="AlphaFoldDB" id="A0A2L0ENC6"/>
<accession>A0A2L0ENC6</accession>
<dbReference type="EMBL" id="CP012673">
    <property type="protein sequence ID" value="AUX40799.1"/>
    <property type="molecule type" value="Genomic_DNA"/>
</dbReference>